<organism evidence="1 2">
    <name type="scientific">Dyella mobilis</name>
    <dbReference type="NCBI Taxonomy" id="1849582"/>
    <lineage>
        <taxon>Bacteria</taxon>
        <taxon>Pseudomonadati</taxon>
        <taxon>Pseudomonadota</taxon>
        <taxon>Gammaproteobacteria</taxon>
        <taxon>Lysobacterales</taxon>
        <taxon>Rhodanobacteraceae</taxon>
        <taxon>Dyella</taxon>
    </lineage>
</organism>
<comment type="caution">
    <text evidence="1">The sequence shown here is derived from an EMBL/GenBank/DDBJ whole genome shotgun (WGS) entry which is preliminary data.</text>
</comment>
<protein>
    <recommendedName>
        <fullName evidence="3">Immunity protein 26</fullName>
    </recommendedName>
</protein>
<evidence type="ECO:0000313" key="2">
    <source>
        <dbReference type="Proteomes" id="UP001430193"/>
    </source>
</evidence>
<sequence length="140" mass="15277">MKPQVGDLIAIPSDDRFGVAKVLFCSEYFSEVILIGLFRRTFAMPNSPDIPLIEGPMDLYYTGDSSIATGAWPVVGHQALLPGESSLSRRIVGGDVWDEDRHLGPASPQDLATLPKMLTQGARLIEKAVQRIGDRPTDNL</sequence>
<accession>A0ABS2KAL9</accession>
<dbReference type="Proteomes" id="UP001430193">
    <property type="component" value="Unassembled WGS sequence"/>
</dbReference>
<dbReference type="RefSeq" id="WP_204629813.1">
    <property type="nucleotide sequence ID" value="NZ_BSOC01000011.1"/>
</dbReference>
<dbReference type="EMBL" id="JADIKF010000030">
    <property type="protein sequence ID" value="MBM7128214.1"/>
    <property type="molecule type" value="Genomic_DNA"/>
</dbReference>
<gene>
    <name evidence="1" type="ORF">ISS99_01630</name>
</gene>
<name>A0ABS2KAL9_9GAMM</name>
<evidence type="ECO:0000313" key="1">
    <source>
        <dbReference type="EMBL" id="MBM7128214.1"/>
    </source>
</evidence>
<evidence type="ECO:0008006" key="3">
    <source>
        <dbReference type="Google" id="ProtNLM"/>
    </source>
</evidence>
<keyword evidence="2" id="KW-1185">Reference proteome</keyword>
<reference evidence="1" key="1">
    <citation type="submission" date="2020-10" db="EMBL/GenBank/DDBJ databases">
        <title>Phylogeny of dyella-like bacteria.</title>
        <authorList>
            <person name="Fu J."/>
        </authorList>
    </citation>
    <scope>NUCLEOTIDE SEQUENCE</scope>
    <source>
        <strain evidence="1">DHON07</strain>
    </source>
</reference>
<proteinExistence type="predicted"/>